<reference evidence="2 3" key="1">
    <citation type="submission" date="2011-02" db="EMBL/GenBank/DDBJ databases">
        <authorList>
            <person name="Weinstock G."/>
            <person name="Sodergren E."/>
            <person name="Clifton S."/>
            <person name="Fulton L."/>
            <person name="Fulton B."/>
            <person name="Courtney L."/>
            <person name="Fronick C."/>
            <person name="Harrison M."/>
            <person name="Strong C."/>
            <person name="Farmer C."/>
            <person name="Delahaunty K."/>
            <person name="Markovic C."/>
            <person name="Hall O."/>
            <person name="Minx P."/>
            <person name="Tomlinson C."/>
            <person name="Mitreva M."/>
            <person name="Hou S."/>
            <person name="Chen J."/>
            <person name="Wollam A."/>
            <person name="Pepin K.H."/>
            <person name="Johnson M."/>
            <person name="Bhonagiri V."/>
            <person name="Zhang X."/>
            <person name="Suruliraj S."/>
            <person name="Warren W."/>
            <person name="Chinwalla A."/>
            <person name="Mardis E.R."/>
            <person name="Wilson R.K."/>
        </authorList>
    </citation>
    <scope>NUCLEOTIDE SEQUENCE [LARGE SCALE GENOMIC DNA]</scope>
    <source>
        <strain evidence="2 3">YIT 12056</strain>
    </source>
</reference>
<organism evidence="2 3">
    <name type="scientific">Bacteroides clarus YIT 12056</name>
    <dbReference type="NCBI Taxonomy" id="762984"/>
    <lineage>
        <taxon>Bacteria</taxon>
        <taxon>Pseudomonadati</taxon>
        <taxon>Bacteroidota</taxon>
        <taxon>Bacteroidia</taxon>
        <taxon>Bacteroidales</taxon>
        <taxon>Bacteroidaceae</taxon>
        <taxon>Bacteroides</taxon>
    </lineage>
</organism>
<comment type="caution">
    <text evidence="2">The sequence shown here is derived from an EMBL/GenBank/DDBJ whole genome shotgun (WGS) entry which is preliminary data.</text>
</comment>
<gene>
    <name evidence="2" type="ORF">HMPREF9445_00612</name>
</gene>
<accession>A0ABP2KV65</accession>
<evidence type="ECO:0000256" key="1">
    <source>
        <dbReference type="SAM" id="Phobius"/>
    </source>
</evidence>
<name>A0ABP2KV65_9BACE</name>
<dbReference type="EMBL" id="AFBM01000006">
    <property type="protein sequence ID" value="EGF54263.1"/>
    <property type="molecule type" value="Genomic_DNA"/>
</dbReference>
<protein>
    <submittedName>
        <fullName evidence="2">Uncharacterized protein</fullName>
    </submittedName>
</protein>
<sequence length="46" mass="5563">MYVDSWISSDYNVRFASVVRIFSVYLRYIREMAQTKKTVIIKRLKS</sequence>
<evidence type="ECO:0000313" key="3">
    <source>
        <dbReference type="Proteomes" id="UP000010321"/>
    </source>
</evidence>
<evidence type="ECO:0000313" key="2">
    <source>
        <dbReference type="EMBL" id="EGF54263.1"/>
    </source>
</evidence>
<keyword evidence="1" id="KW-0812">Transmembrane</keyword>
<keyword evidence="1" id="KW-1133">Transmembrane helix</keyword>
<dbReference type="Proteomes" id="UP000010321">
    <property type="component" value="Unassembled WGS sequence"/>
</dbReference>
<keyword evidence="1" id="KW-0472">Membrane</keyword>
<feature type="transmembrane region" description="Helical" evidence="1">
    <location>
        <begin position="12"/>
        <end position="29"/>
    </location>
</feature>
<proteinExistence type="predicted"/>
<keyword evidence="3" id="KW-1185">Reference proteome</keyword>